<name>A0A454AQ17_MYCBG</name>
<dbReference type="Proteomes" id="UP000008713">
    <property type="component" value="Chromosome"/>
</dbReference>
<organism evidence="1 2">
    <name type="scientific">Mycoplasmopsis bovis (strain ATCC 25523 / DSM 22781 / NCTC 10131 / PG45)</name>
    <name type="common">Mycoplasma bovis</name>
    <dbReference type="NCBI Taxonomy" id="289397"/>
    <lineage>
        <taxon>Bacteria</taxon>
        <taxon>Bacillati</taxon>
        <taxon>Mycoplasmatota</taxon>
        <taxon>Mycoplasmoidales</taxon>
        <taxon>Metamycoplasmataceae</taxon>
        <taxon>Mycoplasmopsis</taxon>
    </lineage>
</organism>
<dbReference type="KEGG" id="mbv:MBOVPG45_0157"/>
<gene>
    <name evidence="1" type="ordered locus">MBOVPG45_0157</name>
</gene>
<dbReference type="AlphaFoldDB" id="A0A454AQ17"/>
<dbReference type="OrthoDB" id="398253at2"/>
<reference evidence="1 2" key="1">
    <citation type="journal article" date="2011" name="Infect. Immun.">
        <title>Complete genome sequence of Mycoplasma bovis type strain PG45 (ATCC 25523).</title>
        <authorList>
            <person name="Wise K.S."/>
            <person name="Calcutt M.J."/>
            <person name="Foecking M.F."/>
            <person name="Roske K."/>
            <person name="Madupu R."/>
            <person name="Methe B.A."/>
        </authorList>
    </citation>
    <scope>NUCLEOTIDE SEQUENCE [LARGE SCALE GENOMIC DNA]</scope>
    <source>
        <strain evidence="2">ATCC 25523 / DSM 22781 / NCTC 10131 / PG45</strain>
    </source>
</reference>
<dbReference type="EMBL" id="CP002188">
    <property type="protein sequence ID" value="ADR25142.1"/>
    <property type="molecule type" value="Genomic_DNA"/>
</dbReference>
<sequence length="500" mass="57048">MEKFKKKVILGSIGFGIATGAVIGTALTFHYLKKANSNETEAVLNRARKLEFKINPNHKDFDISSRYASEFAYISFFGYSKKDNEEPTLKTDKEYWKALETKIFSKNKTPFLLFSKEVNYTLEDLTKDHFIYYHSYADDYDGTLYLRVYFEKKPSKNASLVSNSEEYAKRKANWKWVDYQISGFKKVDTSKNQDELLKNYSDYKHGFRVSSKLKNKLLKKEIASFETILDSTGNDFSKLPMKKQDSAESIEKAHKIFSDLLDYNHTVKSIDNANALNFSIDSKKPIYITKSNNNEYNVHYSLFTYVPNAQFSDEGQLNNAKKVDISKEFTAKLQVKHSELTEALKQIGIKDLKGDNKSLKDIIPSSLKYNTSSSAPNDSYHNTTNGYIELIDLLWKDSANQEIKNKFLSNEYTVSYHKISENDGVIKEISDLKQYFKKDNKTDETVPFVNLDDSKGEAIIAVKITAKLENGYTESIIGTINLTGLKKSSPSTSSTSSTSQ</sequence>
<accession>A0A454AQ17</accession>
<dbReference type="RefSeq" id="WP_013456366.1">
    <property type="nucleotide sequence ID" value="NC_014760.1"/>
</dbReference>
<protein>
    <submittedName>
        <fullName evidence="1">Putative membrane protein</fullName>
    </submittedName>
</protein>
<proteinExistence type="predicted"/>
<dbReference type="GeneID" id="31507516"/>
<dbReference type="NCBIfam" id="NF045954">
    <property type="entry name" value="MAG1430_dom"/>
    <property type="match status" value="1"/>
</dbReference>
<evidence type="ECO:0000313" key="2">
    <source>
        <dbReference type="Proteomes" id="UP000008713"/>
    </source>
</evidence>
<evidence type="ECO:0000313" key="1">
    <source>
        <dbReference type="EMBL" id="ADR25142.1"/>
    </source>
</evidence>